<evidence type="ECO:0000256" key="3">
    <source>
        <dbReference type="ARBA" id="ARBA00022692"/>
    </source>
</evidence>
<feature type="transmembrane region" description="Helical" evidence="6">
    <location>
        <begin position="20"/>
        <end position="38"/>
    </location>
</feature>
<gene>
    <name evidence="8" type="ORF">K4A83_02950</name>
</gene>
<evidence type="ECO:0000256" key="1">
    <source>
        <dbReference type="ARBA" id="ARBA00004141"/>
    </source>
</evidence>
<reference evidence="8 9" key="1">
    <citation type="submission" date="2021-08" db="EMBL/GenBank/DDBJ databases">
        <title>Draft genome sequence of Spirulina subsalsa with high tolerance to salinity and hype-accumulation of phycocyanin.</title>
        <authorList>
            <person name="Pei H."/>
            <person name="Jiang L."/>
        </authorList>
    </citation>
    <scope>NUCLEOTIDE SEQUENCE [LARGE SCALE GENOMIC DNA]</scope>
    <source>
        <strain evidence="8 9">FACHB-351</strain>
    </source>
</reference>
<keyword evidence="9" id="KW-1185">Reference proteome</keyword>
<dbReference type="InterPro" id="IPR007267">
    <property type="entry name" value="GtrA_DPMS_TM"/>
</dbReference>
<evidence type="ECO:0000256" key="2">
    <source>
        <dbReference type="ARBA" id="ARBA00009399"/>
    </source>
</evidence>
<dbReference type="Proteomes" id="UP001526426">
    <property type="component" value="Unassembled WGS sequence"/>
</dbReference>
<protein>
    <submittedName>
        <fullName evidence="8">GtrA family protein</fullName>
    </submittedName>
</protein>
<organism evidence="8 9">
    <name type="scientific">Spirulina subsalsa FACHB-351</name>
    <dbReference type="NCBI Taxonomy" id="234711"/>
    <lineage>
        <taxon>Bacteria</taxon>
        <taxon>Bacillati</taxon>
        <taxon>Cyanobacteriota</taxon>
        <taxon>Cyanophyceae</taxon>
        <taxon>Spirulinales</taxon>
        <taxon>Spirulinaceae</taxon>
        <taxon>Spirulina</taxon>
    </lineage>
</organism>
<sequence length="139" mass="16506">MNQLQTRITNFYNNSVVRWWIIGLFFTGINFPVLYVLVELLRIPEIWATLLAAEISTLLRFPLNDRWVFGYRYPTLKRLWQYHVSTLSGFLIWWGGTVIFIEFFGIHYMISALLATCISVGWNMATNFLWVWKKKSSED</sequence>
<proteinExistence type="inferred from homology"/>
<keyword evidence="3 6" id="KW-0812">Transmembrane</keyword>
<evidence type="ECO:0000256" key="4">
    <source>
        <dbReference type="ARBA" id="ARBA00022989"/>
    </source>
</evidence>
<evidence type="ECO:0000259" key="7">
    <source>
        <dbReference type="Pfam" id="PF04138"/>
    </source>
</evidence>
<dbReference type="RefSeq" id="WP_265262901.1">
    <property type="nucleotide sequence ID" value="NZ_JAIHOM010000009.1"/>
</dbReference>
<evidence type="ECO:0000256" key="6">
    <source>
        <dbReference type="SAM" id="Phobius"/>
    </source>
</evidence>
<comment type="subcellular location">
    <subcellularLocation>
        <location evidence="1">Membrane</location>
        <topology evidence="1">Multi-pass membrane protein</topology>
    </subcellularLocation>
</comment>
<feature type="transmembrane region" description="Helical" evidence="6">
    <location>
        <begin position="84"/>
        <end position="106"/>
    </location>
</feature>
<dbReference type="EMBL" id="JAIHOM010000009">
    <property type="protein sequence ID" value="MCW6035231.1"/>
    <property type="molecule type" value="Genomic_DNA"/>
</dbReference>
<comment type="similarity">
    <text evidence="2">Belongs to the GtrA family.</text>
</comment>
<dbReference type="PANTHER" id="PTHR38459:SF1">
    <property type="entry name" value="PROPHAGE BACTOPRENOL-LINKED GLUCOSE TRANSLOCASE HOMOLOG"/>
    <property type="match status" value="1"/>
</dbReference>
<dbReference type="Pfam" id="PF04138">
    <property type="entry name" value="GtrA_DPMS_TM"/>
    <property type="match status" value="1"/>
</dbReference>
<evidence type="ECO:0000313" key="8">
    <source>
        <dbReference type="EMBL" id="MCW6035231.1"/>
    </source>
</evidence>
<evidence type="ECO:0000313" key="9">
    <source>
        <dbReference type="Proteomes" id="UP001526426"/>
    </source>
</evidence>
<name>A0ABT3L163_9CYAN</name>
<accession>A0ABT3L163</accession>
<feature type="domain" description="GtrA/DPMS transmembrane" evidence="7">
    <location>
        <begin position="19"/>
        <end position="132"/>
    </location>
</feature>
<dbReference type="InterPro" id="IPR051401">
    <property type="entry name" value="GtrA_CellWall_Glycosyl"/>
</dbReference>
<keyword evidence="4 6" id="KW-1133">Transmembrane helix</keyword>
<feature type="transmembrane region" description="Helical" evidence="6">
    <location>
        <begin position="112"/>
        <end position="132"/>
    </location>
</feature>
<keyword evidence="5 6" id="KW-0472">Membrane</keyword>
<evidence type="ECO:0000256" key="5">
    <source>
        <dbReference type="ARBA" id="ARBA00023136"/>
    </source>
</evidence>
<comment type="caution">
    <text evidence="8">The sequence shown here is derived from an EMBL/GenBank/DDBJ whole genome shotgun (WGS) entry which is preliminary data.</text>
</comment>
<feature type="transmembrane region" description="Helical" evidence="6">
    <location>
        <begin position="44"/>
        <end position="63"/>
    </location>
</feature>
<dbReference type="PANTHER" id="PTHR38459">
    <property type="entry name" value="PROPHAGE BACTOPRENOL-LINKED GLUCOSE TRANSLOCASE HOMOLOG"/>
    <property type="match status" value="1"/>
</dbReference>